<dbReference type="PANTHER" id="PTHR30595:SF6">
    <property type="entry name" value="SCHLAFEN ALBA-2 DOMAIN-CONTAINING PROTEIN"/>
    <property type="match status" value="1"/>
</dbReference>
<dbReference type="InterPro" id="IPR007421">
    <property type="entry name" value="Schlafen_AlbA_2_dom"/>
</dbReference>
<dbReference type="EMBL" id="VFIA01000001">
    <property type="protein sequence ID" value="MBC3789775.1"/>
    <property type="molecule type" value="Genomic_DNA"/>
</dbReference>
<gene>
    <name evidence="2" type="ORF">FH603_258</name>
</gene>
<dbReference type="PANTHER" id="PTHR30595">
    <property type="entry name" value="GLPR-RELATED TRANSCRIPTIONAL REPRESSOR"/>
    <property type="match status" value="1"/>
</dbReference>
<proteinExistence type="predicted"/>
<keyword evidence="3" id="KW-1185">Reference proteome</keyword>
<evidence type="ECO:0000313" key="3">
    <source>
        <dbReference type="Proteomes" id="UP000700732"/>
    </source>
</evidence>
<name>A0ABR6W221_9BACT</name>
<organism evidence="2 3">
    <name type="scientific">Spirosoma utsteinense</name>
    <dbReference type="NCBI Taxonomy" id="2585773"/>
    <lineage>
        <taxon>Bacteria</taxon>
        <taxon>Pseudomonadati</taxon>
        <taxon>Bacteroidota</taxon>
        <taxon>Cytophagia</taxon>
        <taxon>Cytophagales</taxon>
        <taxon>Cytophagaceae</taxon>
        <taxon>Spirosoma</taxon>
    </lineage>
</organism>
<dbReference type="Proteomes" id="UP000700732">
    <property type="component" value="Unassembled WGS sequence"/>
</dbReference>
<feature type="domain" description="Schlafen AlbA-2" evidence="1">
    <location>
        <begin position="14"/>
        <end position="128"/>
    </location>
</feature>
<dbReference type="InterPro" id="IPR038461">
    <property type="entry name" value="Schlafen_AlbA_2_dom_sf"/>
</dbReference>
<dbReference type="InterPro" id="IPR036388">
    <property type="entry name" value="WH-like_DNA-bd_sf"/>
</dbReference>
<accession>A0ABR6W221</accession>
<dbReference type="RefSeq" id="WP_186735218.1">
    <property type="nucleotide sequence ID" value="NZ_VFIA01000001.1"/>
</dbReference>
<dbReference type="Pfam" id="PF04326">
    <property type="entry name" value="SLFN_AlbA_2"/>
    <property type="match status" value="1"/>
</dbReference>
<protein>
    <submittedName>
        <fullName evidence="2">HTH transcriptional regulator</fullName>
    </submittedName>
</protein>
<evidence type="ECO:0000313" key="2">
    <source>
        <dbReference type="EMBL" id="MBC3789775.1"/>
    </source>
</evidence>
<sequence>MTRNQLDDLIAQGESTRLEFKRSISAAHRIARTLVAFANTAGGTLLIGVADNGTITGVASESREMYKIEEATDRLADPALSISYETISPDGRKVLIIRVEESIEKPHYAMDETGKRTIYVRAKDKSVPTSKLIIAPATAVAPLLKSPVARTLILYLRRNDDITAEKYAKLINVSAYRAGKLLTEFAEQGLLLLINKSRPVRYALKLAE</sequence>
<dbReference type="Gene3D" id="1.10.10.10">
    <property type="entry name" value="Winged helix-like DNA-binding domain superfamily/Winged helix DNA-binding domain"/>
    <property type="match status" value="1"/>
</dbReference>
<dbReference type="Gene3D" id="3.30.950.30">
    <property type="entry name" value="Schlafen, AAA domain"/>
    <property type="match status" value="1"/>
</dbReference>
<comment type="caution">
    <text evidence="2">The sequence shown here is derived from an EMBL/GenBank/DDBJ whole genome shotgun (WGS) entry which is preliminary data.</text>
</comment>
<evidence type="ECO:0000259" key="1">
    <source>
        <dbReference type="Pfam" id="PF04326"/>
    </source>
</evidence>
<reference evidence="2 3" key="1">
    <citation type="submission" date="2019-06" db="EMBL/GenBank/DDBJ databases">
        <title>Spirosoma utsteinense sp. nov. isolated from Antarctic ice-free soils.</title>
        <authorList>
            <person name="Tahon G."/>
        </authorList>
    </citation>
    <scope>NUCLEOTIDE SEQUENCE [LARGE SCALE GENOMIC DNA]</scope>
    <source>
        <strain evidence="2 3">LMG 31447</strain>
    </source>
</reference>